<dbReference type="InterPro" id="IPR029068">
    <property type="entry name" value="Glyas_Bleomycin-R_OHBP_Dase"/>
</dbReference>
<dbReference type="AlphaFoldDB" id="Q6L1V7"/>
<evidence type="ECO:0000313" key="1">
    <source>
        <dbReference type="EMBL" id="AAT43045.1"/>
    </source>
</evidence>
<dbReference type="Gene3D" id="3.10.180.10">
    <property type="entry name" value="2,3-Dihydroxybiphenyl 1,2-Dioxygenase, domain 1"/>
    <property type="match status" value="1"/>
</dbReference>
<dbReference type="PaxDb" id="263820-PTO0460"/>
<accession>Q6L1V7</accession>
<proteinExistence type="predicted"/>
<dbReference type="InParanoid" id="Q6L1V7"/>
<reference evidence="1 2" key="1">
    <citation type="journal article" date="2004" name="Proc. Natl. Acad. Sci. U.S.A.">
        <title>Genome sequence of Picrophilus torridus and its implications for life around pH 0.</title>
        <authorList>
            <person name="Futterer O."/>
            <person name="Angelov A."/>
            <person name="Liesegang H."/>
            <person name="Gottschalk G."/>
            <person name="Schleper C."/>
            <person name="Schepers B."/>
            <person name="Dock C."/>
            <person name="Antranikian G."/>
            <person name="Liebl W."/>
        </authorList>
    </citation>
    <scope>NUCLEOTIDE SEQUENCE [LARGE SCALE GENOMIC DNA]</scope>
    <source>
        <strain evidence="2">ATCC 700027 / DSM 9790 / JCM 10055 / NBRC 100828</strain>
    </source>
</reference>
<dbReference type="CDD" id="cd06587">
    <property type="entry name" value="VOC"/>
    <property type="match status" value="1"/>
</dbReference>
<dbReference type="OrthoDB" id="383221at2157"/>
<evidence type="ECO:0008006" key="3">
    <source>
        <dbReference type="Google" id="ProtNLM"/>
    </source>
</evidence>
<dbReference type="eggNOG" id="arCOG02708">
    <property type="taxonomic scope" value="Archaea"/>
</dbReference>
<gene>
    <name evidence="1" type="ordered locus">PTO0460</name>
</gene>
<dbReference type="KEGG" id="pto:PTO0460"/>
<name>Q6L1V7_PICTO</name>
<dbReference type="GeneID" id="2844569"/>
<protein>
    <recommendedName>
        <fullName evidence="3">Lactoylglutathione lyase</fullName>
    </recommendedName>
</protein>
<dbReference type="EMBL" id="AE017261">
    <property type="protein sequence ID" value="AAT43045.1"/>
    <property type="molecule type" value="Genomic_DNA"/>
</dbReference>
<dbReference type="Proteomes" id="UP000000438">
    <property type="component" value="Chromosome"/>
</dbReference>
<dbReference type="RefSeq" id="WP_011177261.1">
    <property type="nucleotide sequence ID" value="NC_005877.1"/>
</dbReference>
<organism evidence="1 2">
    <name type="scientific">Picrophilus torridus (strain ATCC 700027 / DSM 9790 / JCM 10055 / NBRC 100828 / KAW 2/3)</name>
    <dbReference type="NCBI Taxonomy" id="1122961"/>
    <lineage>
        <taxon>Archaea</taxon>
        <taxon>Methanobacteriati</taxon>
        <taxon>Thermoplasmatota</taxon>
        <taxon>Thermoplasmata</taxon>
        <taxon>Thermoplasmatales</taxon>
        <taxon>Picrophilaceae</taxon>
        <taxon>Picrophilus</taxon>
    </lineage>
</organism>
<dbReference type="SUPFAM" id="SSF54593">
    <property type="entry name" value="Glyoxalase/Bleomycin resistance protein/Dihydroxybiphenyl dioxygenase"/>
    <property type="match status" value="1"/>
</dbReference>
<dbReference type="STRING" id="263820.PTO0460"/>
<dbReference type="HOGENOM" id="CLU_141550_0_0_2"/>
<sequence length="115" mass="13332">MKSIFHTLKEITFFVDNIIDASKYYKNIFGEPIFKSDHFILYNAGFINIGFHQSDEKSLKANIVPYFSVEDIDQAIKYLLSHNFKIYREKIKGVDGAYVCQLISPFNNVIGLIQE</sequence>
<evidence type="ECO:0000313" key="2">
    <source>
        <dbReference type="Proteomes" id="UP000000438"/>
    </source>
</evidence>